<dbReference type="AlphaFoldDB" id="A0A8T3BJ43"/>
<gene>
    <name evidence="1" type="ORF">KFK09_011762</name>
</gene>
<dbReference type="Proteomes" id="UP000829196">
    <property type="component" value="Unassembled WGS sequence"/>
</dbReference>
<keyword evidence="2" id="KW-1185">Reference proteome</keyword>
<evidence type="ECO:0000313" key="1">
    <source>
        <dbReference type="EMBL" id="KAI0511138.1"/>
    </source>
</evidence>
<dbReference type="OrthoDB" id="1928288at2759"/>
<dbReference type="PANTHER" id="PTHR33167">
    <property type="entry name" value="TRANSCRIPTION FACTOR, PUTATIVE (DUF863)-RELATED"/>
    <property type="match status" value="1"/>
</dbReference>
<dbReference type="EMBL" id="JAGYWB010000009">
    <property type="protein sequence ID" value="KAI0511138.1"/>
    <property type="molecule type" value="Genomic_DNA"/>
</dbReference>
<sequence length="268" mass="30946">MVLNWQCNCNLLNTLLRKNYEELHIGLKSQAIQKEHHFRVLSRGSYSDLNKLHSSMEGFVEKHGKESIKNTVMKHEEIFKQQVQELHRLYEVQKKLMNEVKSEELKMSNSFLAPNNPYVIKDSFRNSKNTSETSHYSHASALNHSTDVPNYENTSIHRFSAGQSSRELSNCFAEPLRISKEYNFQQPFEGERHDSRSNLDLNLSIGYATDMNKKTDWKQMGNDSSLLLSSNLNRPDSIQDFTNSAGGFGSESLKRPHWLFQALSLNRT</sequence>
<proteinExistence type="predicted"/>
<dbReference type="SMR" id="A0A8T3BJ43"/>
<evidence type="ECO:0000313" key="2">
    <source>
        <dbReference type="Proteomes" id="UP000829196"/>
    </source>
</evidence>
<dbReference type="PANTHER" id="PTHR33167:SF33">
    <property type="entry name" value="MYB-CC TYPE TRANSCRIPTION FACTOR LHEQLE-CONTAINING DOMAIN-CONTAINING PROTEIN"/>
    <property type="match status" value="1"/>
</dbReference>
<reference evidence="1" key="1">
    <citation type="journal article" date="2022" name="Front. Genet.">
        <title>Chromosome-Scale Assembly of the Dendrobium nobile Genome Provides Insights Into the Molecular Mechanism of the Biosynthesis of the Medicinal Active Ingredient of Dendrobium.</title>
        <authorList>
            <person name="Xu Q."/>
            <person name="Niu S.-C."/>
            <person name="Li K.-L."/>
            <person name="Zheng P.-J."/>
            <person name="Zhang X.-J."/>
            <person name="Jia Y."/>
            <person name="Liu Y."/>
            <person name="Niu Y.-X."/>
            <person name="Yu L.-H."/>
            <person name="Chen D.-F."/>
            <person name="Zhang G.-Q."/>
        </authorList>
    </citation>
    <scope>NUCLEOTIDE SEQUENCE</scope>
    <source>
        <tissue evidence="1">Leaf</tissue>
    </source>
</reference>
<accession>A0A8T3BJ43</accession>
<name>A0A8T3BJ43_DENNO</name>
<organism evidence="1 2">
    <name type="scientific">Dendrobium nobile</name>
    <name type="common">Orchid</name>
    <dbReference type="NCBI Taxonomy" id="94219"/>
    <lineage>
        <taxon>Eukaryota</taxon>
        <taxon>Viridiplantae</taxon>
        <taxon>Streptophyta</taxon>
        <taxon>Embryophyta</taxon>
        <taxon>Tracheophyta</taxon>
        <taxon>Spermatophyta</taxon>
        <taxon>Magnoliopsida</taxon>
        <taxon>Liliopsida</taxon>
        <taxon>Asparagales</taxon>
        <taxon>Orchidaceae</taxon>
        <taxon>Epidendroideae</taxon>
        <taxon>Malaxideae</taxon>
        <taxon>Dendrobiinae</taxon>
        <taxon>Dendrobium</taxon>
    </lineage>
</organism>
<protein>
    <submittedName>
        <fullName evidence="1">Uncharacterized protein</fullName>
    </submittedName>
</protein>
<comment type="caution">
    <text evidence="1">The sequence shown here is derived from an EMBL/GenBank/DDBJ whole genome shotgun (WGS) entry which is preliminary data.</text>
</comment>